<keyword evidence="3" id="KW-1185">Reference proteome</keyword>
<dbReference type="Proteomes" id="UP000735302">
    <property type="component" value="Unassembled WGS sequence"/>
</dbReference>
<dbReference type="AlphaFoldDB" id="A0AAV4DUW3"/>
<protein>
    <submittedName>
        <fullName evidence="2">Uncharacterized protein</fullName>
    </submittedName>
</protein>
<proteinExistence type="predicted"/>
<accession>A0AAV4DUW3</accession>
<name>A0AAV4DUW3_9GAST</name>
<sequence length="138" mass="15673">MHVIWLWHNKIECSWQTRSHNSLFMDTSRRLPDHNAINILVKSGDKRPEITKTSQRKNPSQFNTSTSANGYHAGVRVPKKPESRTDEEIISKQRPKQKAKKAVYNLPSSCPVHINLEDKEEMSNSQNSEYSIVAGGGS</sequence>
<feature type="region of interest" description="Disordered" evidence="1">
    <location>
        <begin position="43"/>
        <end position="138"/>
    </location>
</feature>
<evidence type="ECO:0000256" key="1">
    <source>
        <dbReference type="SAM" id="MobiDB-lite"/>
    </source>
</evidence>
<feature type="compositionally biased region" description="Polar residues" evidence="1">
    <location>
        <begin position="51"/>
        <end position="69"/>
    </location>
</feature>
<feature type="compositionally biased region" description="Basic and acidic residues" evidence="1">
    <location>
        <begin position="79"/>
        <end position="91"/>
    </location>
</feature>
<evidence type="ECO:0000313" key="3">
    <source>
        <dbReference type="Proteomes" id="UP000735302"/>
    </source>
</evidence>
<dbReference type="EMBL" id="BLXT01008368">
    <property type="protein sequence ID" value="GFO47944.1"/>
    <property type="molecule type" value="Genomic_DNA"/>
</dbReference>
<evidence type="ECO:0000313" key="2">
    <source>
        <dbReference type="EMBL" id="GFO47944.1"/>
    </source>
</evidence>
<comment type="caution">
    <text evidence="2">The sequence shown here is derived from an EMBL/GenBank/DDBJ whole genome shotgun (WGS) entry which is preliminary data.</text>
</comment>
<gene>
    <name evidence="2" type="ORF">PoB_007444900</name>
</gene>
<organism evidence="2 3">
    <name type="scientific">Plakobranchus ocellatus</name>
    <dbReference type="NCBI Taxonomy" id="259542"/>
    <lineage>
        <taxon>Eukaryota</taxon>
        <taxon>Metazoa</taxon>
        <taxon>Spiralia</taxon>
        <taxon>Lophotrochozoa</taxon>
        <taxon>Mollusca</taxon>
        <taxon>Gastropoda</taxon>
        <taxon>Heterobranchia</taxon>
        <taxon>Euthyneura</taxon>
        <taxon>Panpulmonata</taxon>
        <taxon>Sacoglossa</taxon>
        <taxon>Placobranchoidea</taxon>
        <taxon>Plakobranchidae</taxon>
        <taxon>Plakobranchus</taxon>
    </lineage>
</organism>
<reference evidence="2 3" key="1">
    <citation type="journal article" date="2021" name="Elife">
        <title>Chloroplast acquisition without the gene transfer in kleptoplastic sea slugs, Plakobranchus ocellatus.</title>
        <authorList>
            <person name="Maeda T."/>
            <person name="Takahashi S."/>
            <person name="Yoshida T."/>
            <person name="Shimamura S."/>
            <person name="Takaki Y."/>
            <person name="Nagai Y."/>
            <person name="Toyoda A."/>
            <person name="Suzuki Y."/>
            <person name="Arimoto A."/>
            <person name="Ishii H."/>
            <person name="Satoh N."/>
            <person name="Nishiyama T."/>
            <person name="Hasebe M."/>
            <person name="Maruyama T."/>
            <person name="Minagawa J."/>
            <person name="Obokata J."/>
            <person name="Shigenobu S."/>
        </authorList>
    </citation>
    <scope>NUCLEOTIDE SEQUENCE [LARGE SCALE GENOMIC DNA]</scope>
</reference>